<dbReference type="PROSITE" id="PS50188">
    <property type="entry name" value="B302_SPRY"/>
    <property type="match status" value="1"/>
</dbReference>
<evidence type="ECO:0000256" key="5">
    <source>
        <dbReference type="ARBA" id="ARBA00022859"/>
    </source>
</evidence>
<dbReference type="SUPFAM" id="SSF57845">
    <property type="entry name" value="B-box zinc-binding domain"/>
    <property type="match status" value="1"/>
</dbReference>
<keyword evidence="11" id="KW-1185">Reference proteome</keyword>
<dbReference type="PANTHER" id="PTHR25465">
    <property type="entry name" value="B-BOX DOMAIN CONTAINING"/>
    <property type="match status" value="1"/>
</dbReference>
<dbReference type="InterPro" id="IPR043136">
    <property type="entry name" value="B30.2/SPRY_sf"/>
</dbReference>
<protein>
    <submittedName>
        <fullName evidence="10">Uncharacterized protein</fullName>
    </submittedName>
</protein>
<evidence type="ECO:0000259" key="8">
    <source>
        <dbReference type="PROSITE" id="PS50119"/>
    </source>
</evidence>
<dbReference type="InterPro" id="IPR051051">
    <property type="entry name" value="E3_ubiq-ligase_TRIM/RNF"/>
</dbReference>
<keyword evidence="2" id="KW-0479">Metal-binding</keyword>
<dbReference type="PROSITE" id="PS50119">
    <property type="entry name" value="ZF_BBOX"/>
    <property type="match status" value="1"/>
</dbReference>
<feature type="domain" description="B box-type" evidence="8">
    <location>
        <begin position="144"/>
        <end position="184"/>
    </location>
</feature>
<name>A0A8C5BF01_GADMO</name>
<dbReference type="Ensembl" id="ENSGMOT00000050065.1">
    <property type="protein sequence ID" value="ENSGMOP00000043284.1"/>
    <property type="gene ID" value="ENSGMOG00000003977.2"/>
</dbReference>
<dbReference type="InterPro" id="IPR013083">
    <property type="entry name" value="Znf_RING/FYVE/PHD"/>
</dbReference>
<dbReference type="GeneTree" id="ENSGT00940000162978"/>
<keyword evidence="1" id="KW-0399">Innate immunity</keyword>
<keyword evidence="5" id="KW-0391">Immunity</keyword>
<dbReference type="InterPro" id="IPR000315">
    <property type="entry name" value="Znf_B-box"/>
</dbReference>
<dbReference type="InterPro" id="IPR006574">
    <property type="entry name" value="PRY"/>
</dbReference>
<dbReference type="Pfam" id="PF00622">
    <property type="entry name" value="SPRY"/>
    <property type="match status" value="1"/>
</dbReference>
<sequence>MCLNLSRRSYSESTDFTMASAWAEEETFVCSVCLETMKDPATLPCGHSYCLRCIQGHWDREKNKSCCSCPQCRQVFNPRPSLSRSTLLVEAMEKLRVSFKQRNPLPPPLPSIHNYLETVRPGTGAPGVAPGRQGGLYPQLPFPLAPTICPRHQRPLDLYCREDEEYVCEECAQCGHVGHCVLAPEAERRAKQKELVQMQAAVQIGLQDTKEDLKEMSLAALQHKASVQALQKESAHLILELRKGLELMGTQVDELLVSHEASLGSRAEGHIHRLEQQAAQLYWRSQEIDKLVDMQDNVGFLKNFHQIEPLVEAERKECGLAQQHEALDGIHAALSELQNSVQDLSKESLAKIFRLVNDTTPAQLADGEMDTEGEATDDMSEAAQVNTASAPAITPLPHLPQESLMATAENTDLKPKTREDMLKFRCEPTMDPNTAFRHILLSEGGRKATLRLENQNPAVNPERFQFWRQVFCREPLSGSPFYWEVEWTGLKITIGVAYKEMERKTSDDQSRLGHNASSWSLYWSGTDFSFWCGGRETRLGSRKARRVGVYLDQSSGVLAFYRIANSHAHLIHLHQTQFNGPLYPGFRFGSGSGASVQLCQLE</sequence>
<dbReference type="GO" id="GO:0005737">
    <property type="term" value="C:cytoplasm"/>
    <property type="evidence" value="ECO:0007669"/>
    <property type="project" value="UniProtKB-ARBA"/>
</dbReference>
<dbReference type="InterPro" id="IPR001841">
    <property type="entry name" value="Znf_RING"/>
</dbReference>
<organism evidence="10 11">
    <name type="scientific">Gadus morhua</name>
    <name type="common">Atlantic cod</name>
    <dbReference type="NCBI Taxonomy" id="8049"/>
    <lineage>
        <taxon>Eukaryota</taxon>
        <taxon>Metazoa</taxon>
        <taxon>Chordata</taxon>
        <taxon>Craniata</taxon>
        <taxon>Vertebrata</taxon>
        <taxon>Euteleostomi</taxon>
        <taxon>Actinopterygii</taxon>
        <taxon>Neopterygii</taxon>
        <taxon>Teleostei</taxon>
        <taxon>Neoteleostei</taxon>
        <taxon>Acanthomorphata</taxon>
        <taxon>Zeiogadaria</taxon>
        <taxon>Gadariae</taxon>
        <taxon>Gadiformes</taxon>
        <taxon>Gadoidei</taxon>
        <taxon>Gadidae</taxon>
        <taxon>Gadus</taxon>
    </lineage>
</organism>
<evidence type="ECO:0000313" key="11">
    <source>
        <dbReference type="Proteomes" id="UP000694546"/>
    </source>
</evidence>
<evidence type="ECO:0000259" key="7">
    <source>
        <dbReference type="PROSITE" id="PS50089"/>
    </source>
</evidence>
<dbReference type="PROSITE" id="PS00518">
    <property type="entry name" value="ZF_RING_1"/>
    <property type="match status" value="1"/>
</dbReference>
<dbReference type="CDD" id="cd19769">
    <property type="entry name" value="Bbox2_TRIM16-like"/>
    <property type="match status" value="1"/>
</dbReference>
<dbReference type="OMA" id="QHGHKGH"/>
<dbReference type="Gene3D" id="2.60.120.920">
    <property type="match status" value="1"/>
</dbReference>
<accession>A0A8C5BF01</accession>
<reference evidence="10" key="1">
    <citation type="submission" date="2025-08" db="UniProtKB">
        <authorList>
            <consortium name="Ensembl"/>
        </authorList>
    </citation>
    <scope>IDENTIFICATION</scope>
</reference>
<dbReference type="InterPro" id="IPR001870">
    <property type="entry name" value="B30.2/SPRY"/>
</dbReference>
<proteinExistence type="predicted"/>
<dbReference type="GO" id="GO:0008270">
    <property type="term" value="F:zinc ion binding"/>
    <property type="evidence" value="ECO:0007669"/>
    <property type="project" value="UniProtKB-KW"/>
</dbReference>
<dbReference type="Gene3D" id="3.30.40.10">
    <property type="entry name" value="Zinc/RING finger domain, C3HC4 (zinc finger)"/>
    <property type="match status" value="1"/>
</dbReference>
<dbReference type="Proteomes" id="UP000694546">
    <property type="component" value="Chromosome 16"/>
</dbReference>
<dbReference type="SMART" id="SM00184">
    <property type="entry name" value="RING"/>
    <property type="match status" value="1"/>
</dbReference>
<dbReference type="InterPro" id="IPR013320">
    <property type="entry name" value="ConA-like_dom_sf"/>
</dbReference>
<evidence type="ECO:0000256" key="4">
    <source>
        <dbReference type="ARBA" id="ARBA00022833"/>
    </source>
</evidence>
<dbReference type="PRINTS" id="PR01407">
    <property type="entry name" value="BUTYPHLNCDUF"/>
</dbReference>
<dbReference type="SUPFAM" id="SSF49899">
    <property type="entry name" value="Concanavalin A-like lectins/glucanases"/>
    <property type="match status" value="1"/>
</dbReference>
<dbReference type="AlphaFoldDB" id="A0A8C5BF01"/>
<dbReference type="PANTHER" id="PTHR25465:SF14">
    <property type="entry name" value="E3 UBIQUITIN-PROTEIN LIGASE TRIM65"/>
    <property type="match status" value="1"/>
</dbReference>
<evidence type="ECO:0000256" key="2">
    <source>
        <dbReference type="ARBA" id="ARBA00022723"/>
    </source>
</evidence>
<dbReference type="CDD" id="cd16040">
    <property type="entry name" value="SPRY_PRY_SNTX"/>
    <property type="match status" value="1"/>
</dbReference>
<keyword evidence="4" id="KW-0862">Zinc</keyword>
<evidence type="ECO:0000259" key="9">
    <source>
        <dbReference type="PROSITE" id="PS50188"/>
    </source>
</evidence>
<feature type="domain" description="RING-type" evidence="7">
    <location>
        <begin position="30"/>
        <end position="73"/>
    </location>
</feature>
<evidence type="ECO:0000313" key="10">
    <source>
        <dbReference type="Ensembl" id="ENSGMOP00000043284.1"/>
    </source>
</evidence>
<evidence type="ECO:0000256" key="3">
    <source>
        <dbReference type="ARBA" id="ARBA00022771"/>
    </source>
</evidence>
<dbReference type="InterPro" id="IPR003879">
    <property type="entry name" value="Butyrophylin_SPRY"/>
</dbReference>
<dbReference type="Pfam" id="PF00643">
    <property type="entry name" value="zf-B_box"/>
    <property type="match status" value="1"/>
</dbReference>
<dbReference type="InterPro" id="IPR017907">
    <property type="entry name" value="Znf_RING_CS"/>
</dbReference>
<dbReference type="Pfam" id="PF13445">
    <property type="entry name" value="zf-RING_UBOX"/>
    <property type="match status" value="1"/>
</dbReference>
<dbReference type="SMART" id="SM00589">
    <property type="entry name" value="PRY"/>
    <property type="match status" value="1"/>
</dbReference>
<dbReference type="GO" id="GO:0045087">
    <property type="term" value="P:innate immune response"/>
    <property type="evidence" value="ECO:0007669"/>
    <property type="project" value="UniProtKB-KW"/>
</dbReference>
<dbReference type="SUPFAM" id="SSF57850">
    <property type="entry name" value="RING/U-box"/>
    <property type="match status" value="1"/>
</dbReference>
<dbReference type="InterPro" id="IPR003877">
    <property type="entry name" value="SPRY_dom"/>
</dbReference>
<dbReference type="Pfam" id="PF25600">
    <property type="entry name" value="TRIM_CC"/>
    <property type="match status" value="1"/>
</dbReference>
<evidence type="ECO:0000256" key="6">
    <source>
        <dbReference type="PROSITE-ProRule" id="PRU00024"/>
    </source>
</evidence>
<dbReference type="InterPro" id="IPR058030">
    <property type="entry name" value="TRIM8/14/16/25/29/45/65_CC"/>
</dbReference>
<dbReference type="Gene3D" id="3.30.160.60">
    <property type="entry name" value="Classic Zinc Finger"/>
    <property type="match status" value="1"/>
</dbReference>
<feature type="domain" description="B30.2/SPRY" evidence="9">
    <location>
        <begin position="408"/>
        <end position="602"/>
    </location>
</feature>
<keyword evidence="3 6" id="KW-0863">Zinc-finger</keyword>
<evidence type="ECO:0000256" key="1">
    <source>
        <dbReference type="ARBA" id="ARBA00022588"/>
    </source>
</evidence>
<dbReference type="InterPro" id="IPR027370">
    <property type="entry name" value="Znf-RING_euk"/>
</dbReference>
<dbReference type="Pfam" id="PF13765">
    <property type="entry name" value="PRY"/>
    <property type="match status" value="1"/>
</dbReference>
<dbReference type="SMART" id="SM00449">
    <property type="entry name" value="SPRY"/>
    <property type="match status" value="1"/>
</dbReference>
<dbReference type="PROSITE" id="PS50089">
    <property type="entry name" value="ZF_RING_2"/>
    <property type="match status" value="1"/>
</dbReference>
<reference evidence="10" key="2">
    <citation type="submission" date="2025-09" db="UniProtKB">
        <authorList>
            <consortium name="Ensembl"/>
        </authorList>
    </citation>
    <scope>IDENTIFICATION</scope>
</reference>